<evidence type="ECO:0000313" key="2">
    <source>
        <dbReference type="EMBL" id="MBV7379706.1"/>
    </source>
</evidence>
<comment type="caution">
    <text evidence="2">The sequence shown here is derived from an EMBL/GenBank/DDBJ whole genome shotgun (WGS) entry which is preliminary data.</text>
</comment>
<proteinExistence type="predicted"/>
<protein>
    <submittedName>
        <fullName evidence="2">Uncharacterized protein</fullName>
    </submittedName>
</protein>
<feature type="signal peptide" evidence="1">
    <location>
        <begin position="1"/>
        <end position="21"/>
    </location>
</feature>
<name>A0ABS6T582_9RHOB</name>
<keyword evidence="3" id="KW-1185">Reference proteome</keyword>
<dbReference type="RefSeq" id="WP_218392903.1">
    <property type="nucleotide sequence ID" value="NZ_JAHUZE010000003.1"/>
</dbReference>
<dbReference type="Proteomes" id="UP000756530">
    <property type="component" value="Unassembled WGS sequence"/>
</dbReference>
<reference evidence="2 3" key="1">
    <citation type="submission" date="2021-05" db="EMBL/GenBank/DDBJ databases">
        <title>Culturable bacteria isolated from Daya Bay.</title>
        <authorList>
            <person name="Zheng W."/>
            <person name="Yu S."/>
            <person name="Huang Y."/>
        </authorList>
    </citation>
    <scope>NUCLEOTIDE SEQUENCE [LARGE SCALE GENOMIC DNA]</scope>
    <source>
        <strain evidence="2 3">DP4N28-5</strain>
    </source>
</reference>
<gene>
    <name evidence="2" type="ORF">KJP28_12305</name>
</gene>
<accession>A0ABS6T582</accession>
<organism evidence="2 3">
    <name type="scientific">Maritimibacter dapengensis</name>
    <dbReference type="NCBI Taxonomy" id="2836868"/>
    <lineage>
        <taxon>Bacteria</taxon>
        <taxon>Pseudomonadati</taxon>
        <taxon>Pseudomonadota</taxon>
        <taxon>Alphaproteobacteria</taxon>
        <taxon>Rhodobacterales</taxon>
        <taxon>Roseobacteraceae</taxon>
        <taxon>Maritimibacter</taxon>
    </lineage>
</organism>
<evidence type="ECO:0000256" key="1">
    <source>
        <dbReference type="SAM" id="SignalP"/>
    </source>
</evidence>
<sequence>MPLPLVPVAIALAASGSAAFATYRFVRTVDPGRRDQRAEDALDDTPEGVTLRRAPDQTNATARIRRTFRFGPEGSAVEIDATAIGRITVKRVD</sequence>
<feature type="chain" id="PRO_5047094891" evidence="1">
    <location>
        <begin position="22"/>
        <end position="93"/>
    </location>
</feature>
<evidence type="ECO:0000313" key="3">
    <source>
        <dbReference type="Proteomes" id="UP000756530"/>
    </source>
</evidence>
<keyword evidence="1" id="KW-0732">Signal</keyword>
<dbReference type="EMBL" id="JAHUZE010000003">
    <property type="protein sequence ID" value="MBV7379706.1"/>
    <property type="molecule type" value="Genomic_DNA"/>
</dbReference>